<dbReference type="Pfam" id="PF00069">
    <property type="entry name" value="Pkinase"/>
    <property type="match status" value="1"/>
</dbReference>
<dbReference type="InterPro" id="IPR017441">
    <property type="entry name" value="Protein_kinase_ATP_BS"/>
</dbReference>
<evidence type="ECO:0000256" key="4">
    <source>
        <dbReference type="ARBA" id="ARBA00022692"/>
    </source>
</evidence>
<dbReference type="InterPro" id="IPR046959">
    <property type="entry name" value="PRK1-6/SRF4-like"/>
</dbReference>
<sequence>MAAVRLLVSFLVFSVSFAIDDDDYLIEFKKKLKNSSALDSTWIKGTNPCDNKKLWLGVDCSETGHTSVSGLFLMNLGLSGDAGNIDIGSLANLQELRAFSLENNSFSGTMPEFNRLNKLKAIFLSGNQFSGEIAPDFFIKMGNIKKVELARNKFSGKIPVSLGKLDSLIALTLANNEFSGPVPELAQKSLQILDLSYNKLQGEIPPSMSRFKAAVFVGNPDLCGSIVSKQCKVEDSLTTSEPKQSGSSAKWIILGIVAALLLVTIIFRYRKKDDNFRVLGKENLDEEVQIHTPSSSNMRSLSSSRKGTSSGRSSRIHSHSGKSASDLVVINEEKGIFGLSDLMKASAEVLGNGGMGSAYKAVMANGLSVVVKRLREMNKFSKDEFDAEIRRLGSPRHPTFYHRNRSSDELNWATRLRIIKGIGEGLGFLHTEFAHQELPHGNLKSSNILLSSSYEPLLTDYGLHSLISNTQSVQALVAYKSPEALMYQQVSPKSDVYCLGIVILEIMTGKFPSQYNPKGGTDVVQWVNQAISEDRIRELIDPEIGSSSSSVDQMEKMLYIAAACSENDHSKRIEMREAVRNIGEVQA</sequence>
<dbReference type="OrthoDB" id="418615at2759"/>
<feature type="binding site" evidence="9">
    <location>
        <position position="372"/>
    </location>
    <ligand>
        <name>ATP</name>
        <dbReference type="ChEBI" id="CHEBI:30616"/>
    </ligand>
</feature>
<keyword evidence="13" id="KW-0675">Receptor</keyword>
<feature type="chain" id="PRO_5016341087" evidence="11">
    <location>
        <begin position="19"/>
        <end position="587"/>
    </location>
</feature>
<name>A0A2Z7A828_9LAMI</name>
<gene>
    <name evidence="13" type="ORF">F511_37008</name>
</gene>
<evidence type="ECO:0000256" key="10">
    <source>
        <dbReference type="SAM" id="MobiDB-lite"/>
    </source>
</evidence>
<evidence type="ECO:0000256" key="6">
    <source>
        <dbReference type="ARBA" id="ARBA00022737"/>
    </source>
</evidence>
<keyword evidence="9" id="KW-0547">Nucleotide-binding</keyword>
<protein>
    <submittedName>
        <fullName evidence="13">Receptor-like protein kinase 3</fullName>
    </submittedName>
</protein>
<dbReference type="Pfam" id="PF00560">
    <property type="entry name" value="LRR_1"/>
    <property type="match status" value="1"/>
</dbReference>
<keyword evidence="14" id="KW-1185">Reference proteome</keyword>
<evidence type="ECO:0000256" key="5">
    <source>
        <dbReference type="ARBA" id="ARBA00022729"/>
    </source>
</evidence>
<comment type="subcellular location">
    <subcellularLocation>
        <location evidence="1">Membrane</location>
        <topology evidence="1">Single-pass membrane protein</topology>
    </subcellularLocation>
</comment>
<feature type="compositionally biased region" description="Low complexity" evidence="10">
    <location>
        <begin position="294"/>
        <end position="313"/>
    </location>
</feature>
<feature type="domain" description="Protein kinase" evidence="12">
    <location>
        <begin position="344"/>
        <end position="587"/>
    </location>
</feature>
<dbReference type="Gene3D" id="1.10.510.10">
    <property type="entry name" value="Transferase(Phosphotransferase) domain 1"/>
    <property type="match status" value="1"/>
</dbReference>
<keyword evidence="6" id="KW-0677">Repeat</keyword>
<feature type="region of interest" description="Disordered" evidence="10">
    <location>
        <begin position="289"/>
        <end position="320"/>
    </location>
</feature>
<accession>A0A2Z7A828</accession>
<dbReference type="FunFam" id="3.80.10.10:FF:000722">
    <property type="entry name" value="Leucine-rich repeat receptor-like protein kinase"/>
    <property type="match status" value="1"/>
</dbReference>
<dbReference type="Gene3D" id="3.30.200.20">
    <property type="entry name" value="Phosphorylase Kinase, domain 1"/>
    <property type="match status" value="1"/>
</dbReference>
<dbReference type="GO" id="GO:0016020">
    <property type="term" value="C:membrane"/>
    <property type="evidence" value="ECO:0007669"/>
    <property type="project" value="UniProtKB-SubCell"/>
</dbReference>
<dbReference type="InterPro" id="IPR000719">
    <property type="entry name" value="Prot_kinase_dom"/>
</dbReference>
<dbReference type="InterPro" id="IPR011009">
    <property type="entry name" value="Kinase-like_dom_sf"/>
</dbReference>
<dbReference type="SUPFAM" id="SSF52058">
    <property type="entry name" value="L domain-like"/>
    <property type="match status" value="1"/>
</dbReference>
<keyword evidence="13" id="KW-0418">Kinase</keyword>
<dbReference type="PROSITE" id="PS00107">
    <property type="entry name" value="PROTEIN_KINASE_ATP"/>
    <property type="match status" value="1"/>
</dbReference>
<dbReference type="EMBL" id="KV020124">
    <property type="protein sequence ID" value="KZV15105.1"/>
    <property type="molecule type" value="Genomic_DNA"/>
</dbReference>
<evidence type="ECO:0000256" key="3">
    <source>
        <dbReference type="ARBA" id="ARBA00022614"/>
    </source>
</evidence>
<dbReference type="PROSITE" id="PS50011">
    <property type="entry name" value="PROTEIN_KINASE_DOM"/>
    <property type="match status" value="1"/>
</dbReference>
<reference evidence="13 14" key="1">
    <citation type="journal article" date="2015" name="Proc. Natl. Acad. Sci. U.S.A.">
        <title>The resurrection genome of Boea hygrometrica: A blueprint for survival of dehydration.</title>
        <authorList>
            <person name="Xiao L."/>
            <person name="Yang G."/>
            <person name="Zhang L."/>
            <person name="Yang X."/>
            <person name="Zhao S."/>
            <person name="Ji Z."/>
            <person name="Zhou Q."/>
            <person name="Hu M."/>
            <person name="Wang Y."/>
            <person name="Chen M."/>
            <person name="Xu Y."/>
            <person name="Jin H."/>
            <person name="Xiao X."/>
            <person name="Hu G."/>
            <person name="Bao F."/>
            <person name="Hu Y."/>
            <person name="Wan P."/>
            <person name="Li L."/>
            <person name="Deng X."/>
            <person name="Kuang T."/>
            <person name="Xiang C."/>
            <person name="Zhu J.K."/>
            <person name="Oliver M.J."/>
            <person name="He Y."/>
        </authorList>
    </citation>
    <scope>NUCLEOTIDE SEQUENCE [LARGE SCALE GENOMIC DNA]</scope>
    <source>
        <strain evidence="14">cv. XS01</strain>
    </source>
</reference>
<keyword evidence="13" id="KW-0808">Transferase</keyword>
<keyword evidence="7" id="KW-1133">Transmembrane helix</keyword>
<proteinExistence type="predicted"/>
<keyword evidence="3" id="KW-0433">Leucine-rich repeat</keyword>
<keyword evidence="8" id="KW-0472">Membrane</keyword>
<dbReference type="AlphaFoldDB" id="A0A2Z7A828"/>
<dbReference type="PANTHER" id="PTHR48007">
    <property type="entry name" value="LEUCINE-RICH REPEAT RECEPTOR-LIKE PROTEIN KINASE PXC1"/>
    <property type="match status" value="1"/>
</dbReference>
<evidence type="ECO:0000256" key="7">
    <source>
        <dbReference type="ARBA" id="ARBA00022989"/>
    </source>
</evidence>
<keyword evidence="2" id="KW-0597">Phosphoprotein</keyword>
<evidence type="ECO:0000256" key="2">
    <source>
        <dbReference type="ARBA" id="ARBA00022553"/>
    </source>
</evidence>
<feature type="signal peptide" evidence="11">
    <location>
        <begin position="1"/>
        <end position="18"/>
    </location>
</feature>
<dbReference type="GO" id="GO:0004672">
    <property type="term" value="F:protein kinase activity"/>
    <property type="evidence" value="ECO:0007669"/>
    <property type="project" value="InterPro"/>
</dbReference>
<dbReference type="GO" id="GO:0005524">
    <property type="term" value="F:ATP binding"/>
    <property type="evidence" value="ECO:0007669"/>
    <property type="project" value="UniProtKB-UniRule"/>
</dbReference>
<dbReference type="Gene3D" id="3.80.10.10">
    <property type="entry name" value="Ribonuclease Inhibitor"/>
    <property type="match status" value="2"/>
</dbReference>
<evidence type="ECO:0000256" key="1">
    <source>
        <dbReference type="ARBA" id="ARBA00004167"/>
    </source>
</evidence>
<evidence type="ECO:0000313" key="14">
    <source>
        <dbReference type="Proteomes" id="UP000250235"/>
    </source>
</evidence>
<keyword evidence="4" id="KW-0812">Transmembrane</keyword>
<organism evidence="13 14">
    <name type="scientific">Dorcoceras hygrometricum</name>
    <dbReference type="NCBI Taxonomy" id="472368"/>
    <lineage>
        <taxon>Eukaryota</taxon>
        <taxon>Viridiplantae</taxon>
        <taxon>Streptophyta</taxon>
        <taxon>Embryophyta</taxon>
        <taxon>Tracheophyta</taxon>
        <taxon>Spermatophyta</taxon>
        <taxon>Magnoliopsida</taxon>
        <taxon>eudicotyledons</taxon>
        <taxon>Gunneridae</taxon>
        <taxon>Pentapetalae</taxon>
        <taxon>asterids</taxon>
        <taxon>lamiids</taxon>
        <taxon>Lamiales</taxon>
        <taxon>Gesneriaceae</taxon>
        <taxon>Didymocarpoideae</taxon>
        <taxon>Trichosporeae</taxon>
        <taxon>Loxocarpinae</taxon>
        <taxon>Dorcoceras</taxon>
    </lineage>
</organism>
<evidence type="ECO:0000259" key="12">
    <source>
        <dbReference type="PROSITE" id="PS50011"/>
    </source>
</evidence>
<keyword evidence="9" id="KW-0067">ATP-binding</keyword>
<dbReference type="Pfam" id="PF08263">
    <property type="entry name" value="LRRNT_2"/>
    <property type="match status" value="1"/>
</dbReference>
<dbReference type="InterPro" id="IPR001611">
    <property type="entry name" value="Leu-rich_rpt"/>
</dbReference>
<keyword evidence="5 11" id="KW-0732">Signal</keyword>
<evidence type="ECO:0000256" key="11">
    <source>
        <dbReference type="SAM" id="SignalP"/>
    </source>
</evidence>
<dbReference type="InterPro" id="IPR032675">
    <property type="entry name" value="LRR_dom_sf"/>
</dbReference>
<evidence type="ECO:0000256" key="8">
    <source>
        <dbReference type="ARBA" id="ARBA00023136"/>
    </source>
</evidence>
<evidence type="ECO:0000313" key="13">
    <source>
        <dbReference type="EMBL" id="KZV15105.1"/>
    </source>
</evidence>
<dbReference type="InterPro" id="IPR013210">
    <property type="entry name" value="LRR_N_plant-typ"/>
</dbReference>
<dbReference type="Proteomes" id="UP000250235">
    <property type="component" value="Unassembled WGS sequence"/>
</dbReference>
<dbReference type="PANTHER" id="PTHR48007:SF29">
    <property type="entry name" value="POLLEN RECEPTOR-LIKE KINASE 3"/>
    <property type="match status" value="1"/>
</dbReference>
<dbReference type="SUPFAM" id="SSF56112">
    <property type="entry name" value="Protein kinase-like (PK-like)"/>
    <property type="match status" value="1"/>
</dbReference>
<evidence type="ECO:0000256" key="9">
    <source>
        <dbReference type="PROSITE-ProRule" id="PRU10141"/>
    </source>
</evidence>